<dbReference type="GO" id="GO:0016491">
    <property type="term" value="F:oxidoreductase activity"/>
    <property type="evidence" value="ECO:0007669"/>
    <property type="project" value="UniProtKB-KW"/>
</dbReference>
<comment type="similarity">
    <text evidence="1">Belongs to the shaker potassium channel beta subunit family.</text>
</comment>
<keyword evidence="2" id="KW-0521">NADP</keyword>
<accession>A0A291T5R3</accession>
<name>A0A291T5R3_STRMQ</name>
<protein>
    <submittedName>
        <fullName evidence="4">L-glyceraldehyde 3-phosphate reductase</fullName>
    </submittedName>
</protein>
<dbReference type="Gene3D" id="3.20.20.100">
    <property type="entry name" value="NADP-dependent oxidoreductase domain"/>
    <property type="match status" value="1"/>
</dbReference>
<evidence type="ECO:0000313" key="4">
    <source>
        <dbReference type="EMBL" id="PNG90107.1"/>
    </source>
</evidence>
<keyword evidence="5" id="KW-1185">Reference proteome</keyword>
<dbReference type="AlphaFoldDB" id="A0A291T5R3"/>
<evidence type="ECO:0000256" key="3">
    <source>
        <dbReference type="ARBA" id="ARBA00023002"/>
    </source>
</evidence>
<evidence type="ECO:0000313" key="5">
    <source>
        <dbReference type="Proteomes" id="UP000236520"/>
    </source>
</evidence>
<dbReference type="Pfam" id="PF00248">
    <property type="entry name" value="Aldo_ket_red"/>
    <property type="match status" value="1"/>
</dbReference>
<evidence type="ECO:0000256" key="2">
    <source>
        <dbReference type="ARBA" id="ARBA00022857"/>
    </source>
</evidence>
<dbReference type="KEGG" id="smal:SMALA_8131"/>
<dbReference type="SUPFAM" id="SSF51430">
    <property type="entry name" value="NAD(P)-linked oxidoreductase"/>
    <property type="match status" value="1"/>
</dbReference>
<organism evidence="4 5">
    <name type="scientific">Streptomyces malaysiensis</name>
    <dbReference type="NCBI Taxonomy" id="92644"/>
    <lineage>
        <taxon>Bacteria</taxon>
        <taxon>Bacillati</taxon>
        <taxon>Actinomycetota</taxon>
        <taxon>Actinomycetes</taxon>
        <taxon>Kitasatosporales</taxon>
        <taxon>Streptomycetaceae</taxon>
        <taxon>Streptomyces</taxon>
        <taxon>Streptomyces violaceusniger group</taxon>
    </lineage>
</organism>
<dbReference type="PANTHER" id="PTHR43150">
    <property type="entry name" value="HYPERKINETIC, ISOFORM M"/>
    <property type="match status" value="1"/>
</dbReference>
<dbReference type="EMBL" id="LJIW01000002">
    <property type="protein sequence ID" value="PNG90107.1"/>
    <property type="molecule type" value="Genomic_DNA"/>
</dbReference>
<dbReference type="RefSeq" id="WP_099016482.1">
    <property type="nucleotide sequence ID" value="NZ_CP023992.1"/>
</dbReference>
<evidence type="ECO:0000256" key="1">
    <source>
        <dbReference type="ARBA" id="ARBA00006515"/>
    </source>
</evidence>
<sequence length="356" mass="39178">MSNTATFNDERPDPHDVFRADPRRAAGVEYRRAGRSGLLLPPISLGLWYGYGDDRAFQTQRDVIRYAFDHGVTHFDLANNYGPPPGATEENFGRVLRKDLRPYRNELVITTKAGWPMWPGPYGRLGSAKYLLTSLDESLERLGVDHVDIFYSHRYDPDTPLEETIGALHAAVHAGKARYVGISSYSAERTEEAIAVARRLGTPLTVHQPSYSLLNRWIEAKLLGTLEEAGLGAAVFTPLAQGLLTDRYLGGFDGVRRSGTRPTLPEAALTDATLAKLRALNAIAERRGQTLAQLALAWVLRDPRVTTAVVGATSVEQLRDNLSTLADLSFTEEELAQIDEHATEAGVNPWVASSEL</sequence>
<proteinExistence type="inferred from homology"/>
<dbReference type="Proteomes" id="UP000236520">
    <property type="component" value="Unassembled WGS sequence"/>
</dbReference>
<comment type="caution">
    <text evidence="4">The sequence shown here is derived from an EMBL/GenBank/DDBJ whole genome shotgun (WGS) entry which is preliminary data.</text>
</comment>
<keyword evidence="3" id="KW-0560">Oxidoreductase</keyword>
<reference evidence="4 5" key="1">
    <citation type="submission" date="2015-09" db="EMBL/GenBank/DDBJ databases">
        <title>Genome sequence, genome mining and natural product profiling of a biocontrol bacterium Streptomyces malaysiensis F913.</title>
        <authorList>
            <person name="Xu Y."/>
            <person name="Wei J."/>
            <person name="Xie J."/>
            <person name="Li T."/>
            <person name="Zhou Z."/>
        </authorList>
    </citation>
    <scope>NUCLEOTIDE SEQUENCE [LARGE SCALE GENOMIC DNA]</scope>
    <source>
        <strain evidence="4 5">F913</strain>
    </source>
</reference>
<gene>
    <name evidence="4" type="ORF">SMF913_25572</name>
</gene>
<dbReference type="InterPro" id="IPR036812">
    <property type="entry name" value="NAD(P)_OxRdtase_dom_sf"/>
</dbReference>
<dbReference type="InterPro" id="IPR005399">
    <property type="entry name" value="K_chnl_volt-dep_bsu_KCNAB-rel"/>
</dbReference>
<dbReference type="GO" id="GO:0051596">
    <property type="term" value="P:methylglyoxal catabolic process"/>
    <property type="evidence" value="ECO:0007669"/>
    <property type="project" value="TreeGrafter"/>
</dbReference>
<dbReference type="PANTHER" id="PTHR43150:SF4">
    <property type="entry name" value="L-GLYCERALDEHYDE 3-PHOSPHATE REDUCTASE"/>
    <property type="match status" value="1"/>
</dbReference>
<dbReference type="InterPro" id="IPR023210">
    <property type="entry name" value="NADP_OxRdtase_dom"/>
</dbReference>